<evidence type="ECO:0008006" key="4">
    <source>
        <dbReference type="Google" id="ProtNLM"/>
    </source>
</evidence>
<name>A0A5B7IRB5_PORTR</name>
<proteinExistence type="predicted"/>
<keyword evidence="3" id="KW-1185">Reference proteome</keyword>
<accession>A0A5B7IRB5</accession>
<organism evidence="2 3">
    <name type="scientific">Portunus trituberculatus</name>
    <name type="common">Swimming crab</name>
    <name type="synonym">Neptunus trituberculatus</name>
    <dbReference type="NCBI Taxonomy" id="210409"/>
    <lineage>
        <taxon>Eukaryota</taxon>
        <taxon>Metazoa</taxon>
        <taxon>Ecdysozoa</taxon>
        <taxon>Arthropoda</taxon>
        <taxon>Crustacea</taxon>
        <taxon>Multicrustacea</taxon>
        <taxon>Malacostraca</taxon>
        <taxon>Eumalacostraca</taxon>
        <taxon>Eucarida</taxon>
        <taxon>Decapoda</taxon>
        <taxon>Pleocyemata</taxon>
        <taxon>Brachyura</taxon>
        <taxon>Eubrachyura</taxon>
        <taxon>Portunoidea</taxon>
        <taxon>Portunidae</taxon>
        <taxon>Portuninae</taxon>
        <taxon>Portunus</taxon>
    </lineage>
</organism>
<evidence type="ECO:0000256" key="1">
    <source>
        <dbReference type="SAM" id="SignalP"/>
    </source>
</evidence>
<dbReference type="EMBL" id="VSRR010073730">
    <property type="protein sequence ID" value="MPC87180.1"/>
    <property type="molecule type" value="Genomic_DNA"/>
</dbReference>
<evidence type="ECO:0000313" key="2">
    <source>
        <dbReference type="EMBL" id="MPC87180.1"/>
    </source>
</evidence>
<feature type="chain" id="PRO_5023003181" description="Secreted protein" evidence="1">
    <location>
        <begin position="28"/>
        <end position="66"/>
    </location>
</feature>
<dbReference type="Proteomes" id="UP000324222">
    <property type="component" value="Unassembled WGS sequence"/>
</dbReference>
<keyword evidence="1" id="KW-0732">Signal</keyword>
<feature type="signal peptide" evidence="1">
    <location>
        <begin position="1"/>
        <end position="27"/>
    </location>
</feature>
<sequence length="66" mass="7465">MYSTSPFVEWLVMGVLLLFPREGPASARCRNALRWAGRLCCLGAVPSEASSQHTEHRQHLKYISFT</sequence>
<comment type="caution">
    <text evidence="2">The sequence shown here is derived from an EMBL/GenBank/DDBJ whole genome shotgun (WGS) entry which is preliminary data.</text>
</comment>
<dbReference type="AlphaFoldDB" id="A0A5B7IRB5"/>
<reference evidence="2 3" key="1">
    <citation type="submission" date="2019-05" db="EMBL/GenBank/DDBJ databases">
        <title>Another draft genome of Portunus trituberculatus and its Hox gene families provides insights of decapod evolution.</title>
        <authorList>
            <person name="Jeong J.-H."/>
            <person name="Song I."/>
            <person name="Kim S."/>
            <person name="Choi T."/>
            <person name="Kim D."/>
            <person name="Ryu S."/>
            <person name="Kim W."/>
        </authorList>
    </citation>
    <scope>NUCLEOTIDE SEQUENCE [LARGE SCALE GENOMIC DNA]</scope>
    <source>
        <tissue evidence="2">Muscle</tissue>
    </source>
</reference>
<evidence type="ECO:0000313" key="3">
    <source>
        <dbReference type="Proteomes" id="UP000324222"/>
    </source>
</evidence>
<gene>
    <name evidence="2" type="ORF">E2C01_082033</name>
</gene>
<protein>
    <recommendedName>
        <fullName evidence="4">Secreted protein</fullName>
    </recommendedName>
</protein>